<dbReference type="Proteomes" id="UP000775213">
    <property type="component" value="Unassembled WGS sequence"/>
</dbReference>
<keyword evidence="2" id="KW-1185">Reference proteome</keyword>
<dbReference type="AlphaFoldDB" id="A0AAV7GLE3"/>
<evidence type="ECO:0000313" key="2">
    <source>
        <dbReference type="Proteomes" id="UP000775213"/>
    </source>
</evidence>
<organism evidence="1 2">
    <name type="scientific">Dendrobium chrysotoxum</name>
    <name type="common">Orchid</name>
    <dbReference type="NCBI Taxonomy" id="161865"/>
    <lineage>
        <taxon>Eukaryota</taxon>
        <taxon>Viridiplantae</taxon>
        <taxon>Streptophyta</taxon>
        <taxon>Embryophyta</taxon>
        <taxon>Tracheophyta</taxon>
        <taxon>Spermatophyta</taxon>
        <taxon>Magnoliopsida</taxon>
        <taxon>Liliopsida</taxon>
        <taxon>Asparagales</taxon>
        <taxon>Orchidaceae</taxon>
        <taxon>Epidendroideae</taxon>
        <taxon>Malaxideae</taxon>
        <taxon>Dendrobiinae</taxon>
        <taxon>Dendrobium</taxon>
    </lineage>
</organism>
<protein>
    <submittedName>
        <fullName evidence="1">Uncharacterized protein</fullName>
    </submittedName>
</protein>
<accession>A0AAV7GLE3</accession>
<reference evidence="1 2" key="1">
    <citation type="journal article" date="2021" name="Hortic Res">
        <title>Chromosome-scale assembly of the Dendrobium chrysotoxum genome enhances the understanding of orchid evolution.</title>
        <authorList>
            <person name="Zhang Y."/>
            <person name="Zhang G.Q."/>
            <person name="Zhang D."/>
            <person name="Liu X.D."/>
            <person name="Xu X.Y."/>
            <person name="Sun W.H."/>
            <person name="Yu X."/>
            <person name="Zhu X."/>
            <person name="Wang Z.W."/>
            <person name="Zhao X."/>
            <person name="Zhong W.Y."/>
            <person name="Chen H."/>
            <person name="Yin W.L."/>
            <person name="Huang T."/>
            <person name="Niu S.C."/>
            <person name="Liu Z.J."/>
        </authorList>
    </citation>
    <scope>NUCLEOTIDE SEQUENCE [LARGE SCALE GENOMIC DNA]</scope>
    <source>
        <strain evidence="1">Lindl</strain>
    </source>
</reference>
<evidence type="ECO:0000313" key="1">
    <source>
        <dbReference type="EMBL" id="KAH0462599.1"/>
    </source>
</evidence>
<name>A0AAV7GLE3_DENCH</name>
<proteinExistence type="predicted"/>
<gene>
    <name evidence="1" type="ORF">IEQ34_010174</name>
</gene>
<dbReference type="EMBL" id="JAGFBR010000009">
    <property type="protein sequence ID" value="KAH0462599.1"/>
    <property type="molecule type" value="Genomic_DNA"/>
</dbReference>
<comment type="caution">
    <text evidence="1">The sequence shown here is derived from an EMBL/GenBank/DDBJ whole genome shotgun (WGS) entry which is preliminary data.</text>
</comment>
<sequence>MGGKLCMGESHEHMRNLIFSENWREVRGFCIRRRSVSCGGGLFSWSCAWVGYKYRMPDLANENSNMHEECESLAVQMASINSTLLYKAASTSLDSCPHIHGFFQNSSSFDH</sequence>